<keyword evidence="1" id="KW-1133">Transmembrane helix</keyword>
<dbReference type="OrthoDB" id="1523883at2759"/>
<feature type="transmembrane region" description="Helical" evidence="1">
    <location>
        <begin position="113"/>
        <end position="135"/>
    </location>
</feature>
<dbReference type="EMBL" id="AZGZ01000020">
    <property type="protein sequence ID" value="KZZ89603.1"/>
    <property type="molecule type" value="Genomic_DNA"/>
</dbReference>
<dbReference type="AlphaFoldDB" id="A0A162I7D6"/>
<evidence type="ECO:0000313" key="3">
    <source>
        <dbReference type="Proteomes" id="UP000242877"/>
    </source>
</evidence>
<sequence length="190" mass="21387">MTLGLFNSGELLRIAPLLTTTATLHYAWDEHYFLSIFLSKLLQSPKPSITGSETKIKAITPQPSINSFIPRYFAGFFSGTGGLVFLLGTNAITIVTAGLNLHRRPFPSDPTRWYLYAGGLVFTLAHFWCMPLIMWRVNALLEMAHEPQKTAGVDEREPSRELWGWLKGHYIRTFLTDIPGWLCFLGAVIV</sequence>
<name>A0A162I7D6_9EURO</name>
<proteinExistence type="predicted"/>
<dbReference type="VEuPathDB" id="FungiDB:AAP_04358"/>
<feature type="transmembrane region" description="Helical" evidence="1">
    <location>
        <begin position="72"/>
        <end position="101"/>
    </location>
</feature>
<protein>
    <submittedName>
        <fullName evidence="2">Uncharacterized protein</fullName>
    </submittedName>
</protein>
<organism evidence="2 3">
    <name type="scientific">Ascosphaera apis ARSEF 7405</name>
    <dbReference type="NCBI Taxonomy" id="392613"/>
    <lineage>
        <taxon>Eukaryota</taxon>
        <taxon>Fungi</taxon>
        <taxon>Dikarya</taxon>
        <taxon>Ascomycota</taxon>
        <taxon>Pezizomycotina</taxon>
        <taxon>Eurotiomycetes</taxon>
        <taxon>Eurotiomycetidae</taxon>
        <taxon>Onygenales</taxon>
        <taxon>Ascosphaeraceae</taxon>
        <taxon>Ascosphaera</taxon>
    </lineage>
</organism>
<keyword evidence="3" id="KW-1185">Reference proteome</keyword>
<keyword evidence="1" id="KW-0472">Membrane</keyword>
<dbReference type="Proteomes" id="UP000242877">
    <property type="component" value="Unassembled WGS sequence"/>
</dbReference>
<keyword evidence="1" id="KW-0812">Transmembrane</keyword>
<comment type="caution">
    <text evidence="2">The sequence shown here is derived from an EMBL/GenBank/DDBJ whole genome shotgun (WGS) entry which is preliminary data.</text>
</comment>
<evidence type="ECO:0000256" key="1">
    <source>
        <dbReference type="SAM" id="Phobius"/>
    </source>
</evidence>
<reference evidence="2 3" key="1">
    <citation type="journal article" date="2016" name="Genome Biol. Evol.">
        <title>Divergent and convergent evolution of fungal pathogenicity.</title>
        <authorList>
            <person name="Shang Y."/>
            <person name="Xiao G."/>
            <person name="Zheng P."/>
            <person name="Cen K."/>
            <person name="Zhan S."/>
            <person name="Wang C."/>
        </authorList>
    </citation>
    <scope>NUCLEOTIDE SEQUENCE [LARGE SCALE GENOMIC DNA]</scope>
    <source>
        <strain evidence="2 3">ARSEF 7405</strain>
    </source>
</reference>
<gene>
    <name evidence="2" type="ORF">AAP_04358</name>
</gene>
<evidence type="ECO:0000313" key="2">
    <source>
        <dbReference type="EMBL" id="KZZ89603.1"/>
    </source>
</evidence>
<accession>A0A162I7D6</accession>